<feature type="DNA-binding region" description="OmpR/PhoB-type" evidence="7">
    <location>
        <begin position="132"/>
        <end position="227"/>
    </location>
</feature>
<keyword evidence="2" id="KW-0805">Transcription regulation</keyword>
<name>A0A3E3DHM7_9FIRM</name>
<dbReference type="GO" id="GO:0006355">
    <property type="term" value="P:regulation of DNA-templated transcription"/>
    <property type="evidence" value="ECO:0007669"/>
    <property type="project" value="InterPro"/>
</dbReference>
<protein>
    <recommendedName>
        <fullName evidence="1">Stage 0 sporulation protein A homolog</fullName>
    </recommendedName>
</protein>
<comment type="function">
    <text evidence="5">May play the central regulatory role in sporulation. It may be an element of the effector pathway responsible for the activation of sporulation genes in response to nutritional stress. Spo0A may act in concert with spo0H (a sigma factor) to control the expression of some genes that are critical to the sporulation process.</text>
</comment>
<dbReference type="SMART" id="SM00448">
    <property type="entry name" value="REC"/>
    <property type="match status" value="1"/>
</dbReference>
<evidence type="ECO:0000256" key="4">
    <source>
        <dbReference type="ARBA" id="ARBA00023163"/>
    </source>
</evidence>
<sequence length="228" mass="26595">MRKNRVLIIDRDLQTCKDIKYNVDSATTEAYYTLTVREGLAELASKEYDLVILNVCFPEMDDMEVLKTLRGLKPMPILILSTSSALADKLQAFKTGADDYLTKPFETEECLARVYALLRRFHELNPLKTRAYSIVAHGDLMMKRDTRQALISGRPLELTYREYELLNLFMSHPERVFTFEQLYEQVWAEPYMGNKNSVVCEMKRLRKKLGDTDPIEAVREVGYRFKKE</sequence>
<dbReference type="Gene3D" id="1.10.10.10">
    <property type="entry name" value="Winged helix-like DNA-binding domain superfamily/Winged helix DNA-binding domain"/>
    <property type="match status" value="1"/>
</dbReference>
<dbReference type="PROSITE" id="PS50110">
    <property type="entry name" value="RESPONSE_REGULATORY"/>
    <property type="match status" value="1"/>
</dbReference>
<dbReference type="InterPro" id="IPR039420">
    <property type="entry name" value="WalR-like"/>
</dbReference>
<dbReference type="AlphaFoldDB" id="A0A3E3DHM7"/>
<dbReference type="GO" id="GO:0000156">
    <property type="term" value="F:phosphorelay response regulator activity"/>
    <property type="evidence" value="ECO:0007669"/>
    <property type="project" value="TreeGrafter"/>
</dbReference>
<feature type="domain" description="Response regulatory" evidence="8">
    <location>
        <begin position="5"/>
        <end position="118"/>
    </location>
</feature>
<evidence type="ECO:0000259" key="8">
    <source>
        <dbReference type="PROSITE" id="PS50110"/>
    </source>
</evidence>
<dbReference type="InterPro" id="IPR001789">
    <property type="entry name" value="Sig_transdc_resp-reg_receiver"/>
</dbReference>
<dbReference type="PROSITE" id="PS51755">
    <property type="entry name" value="OMPR_PHOB"/>
    <property type="match status" value="1"/>
</dbReference>
<dbReference type="GO" id="GO:0005829">
    <property type="term" value="C:cytosol"/>
    <property type="evidence" value="ECO:0007669"/>
    <property type="project" value="TreeGrafter"/>
</dbReference>
<dbReference type="InterPro" id="IPR011006">
    <property type="entry name" value="CheY-like_superfamily"/>
</dbReference>
<evidence type="ECO:0000256" key="3">
    <source>
        <dbReference type="ARBA" id="ARBA00023125"/>
    </source>
</evidence>
<evidence type="ECO:0000259" key="9">
    <source>
        <dbReference type="PROSITE" id="PS51755"/>
    </source>
</evidence>
<dbReference type="OrthoDB" id="2066120at2"/>
<evidence type="ECO:0000313" key="10">
    <source>
        <dbReference type="EMBL" id="RGD68675.1"/>
    </source>
</evidence>
<dbReference type="Proteomes" id="UP000261023">
    <property type="component" value="Unassembled WGS sequence"/>
</dbReference>
<evidence type="ECO:0000256" key="1">
    <source>
        <dbReference type="ARBA" id="ARBA00018672"/>
    </source>
</evidence>
<evidence type="ECO:0000256" key="2">
    <source>
        <dbReference type="ARBA" id="ARBA00023015"/>
    </source>
</evidence>
<dbReference type="Gene3D" id="6.10.250.690">
    <property type="match status" value="1"/>
</dbReference>
<dbReference type="SMART" id="SM00862">
    <property type="entry name" value="Trans_reg_C"/>
    <property type="match status" value="1"/>
</dbReference>
<dbReference type="PANTHER" id="PTHR48111">
    <property type="entry name" value="REGULATOR OF RPOS"/>
    <property type="match status" value="1"/>
</dbReference>
<keyword evidence="4" id="KW-0804">Transcription</keyword>
<dbReference type="SUPFAM" id="SSF52172">
    <property type="entry name" value="CheY-like"/>
    <property type="match status" value="1"/>
</dbReference>
<evidence type="ECO:0000256" key="7">
    <source>
        <dbReference type="PROSITE-ProRule" id="PRU01091"/>
    </source>
</evidence>
<dbReference type="InterPro" id="IPR001867">
    <property type="entry name" value="OmpR/PhoB-type_DNA-bd"/>
</dbReference>
<feature type="domain" description="OmpR/PhoB-type" evidence="9">
    <location>
        <begin position="132"/>
        <end position="227"/>
    </location>
</feature>
<dbReference type="RefSeq" id="WP_117502660.1">
    <property type="nucleotide sequence ID" value="NZ_QTJW01000015.1"/>
</dbReference>
<keyword evidence="3 7" id="KW-0238">DNA-binding</keyword>
<dbReference type="PANTHER" id="PTHR48111:SF67">
    <property type="entry name" value="TRANSCRIPTIONAL REGULATORY PROTEIN TCTD"/>
    <property type="match status" value="1"/>
</dbReference>
<evidence type="ECO:0000313" key="11">
    <source>
        <dbReference type="Proteomes" id="UP000261023"/>
    </source>
</evidence>
<dbReference type="GO" id="GO:0032993">
    <property type="term" value="C:protein-DNA complex"/>
    <property type="evidence" value="ECO:0007669"/>
    <property type="project" value="TreeGrafter"/>
</dbReference>
<dbReference type="GO" id="GO:0000976">
    <property type="term" value="F:transcription cis-regulatory region binding"/>
    <property type="evidence" value="ECO:0007669"/>
    <property type="project" value="TreeGrafter"/>
</dbReference>
<dbReference type="Pfam" id="PF00486">
    <property type="entry name" value="Trans_reg_C"/>
    <property type="match status" value="1"/>
</dbReference>
<evidence type="ECO:0000256" key="6">
    <source>
        <dbReference type="PROSITE-ProRule" id="PRU00169"/>
    </source>
</evidence>
<dbReference type="EMBL" id="QTJW01000015">
    <property type="protein sequence ID" value="RGD68675.1"/>
    <property type="molecule type" value="Genomic_DNA"/>
</dbReference>
<accession>A0A3E3DHM7</accession>
<organism evidence="10 11">
    <name type="scientific">Hungatella hathewayi</name>
    <dbReference type="NCBI Taxonomy" id="154046"/>
    <lineage>
        <taxon>Bacteria</taxon>
        <taxon>Bacillati</taxon>
        <taxon>Bacillota</taxon>
        <taxon>Clostridia</taxon>
        <taxon>Lachnospirales</taxon>
        <taxon>Lachnospiraceae</taxon>
        <taxon>Hungatella</taxon>
    </lineage>
</organism>
<dbReference type="Gene3D" id="3.40.50.2300">
    <property type="match status" value="1"/>
</dbReference>
<dbReference type="CDD" id="cd00383">
    <property type="entry name" value="trans_reg_C"/>
    <property type="match status" value="1"/>
</dbReference>
<dbReference type="Pfam" id="PF00072">
    <property type="entry name" value="Response_reg"/>
    <property type="match status" value="1"/>
</dbReference>
<gene>
    <name evidence="10" type="ORF">DWX31_21355</name>
</gene>
<evidence type="ECO:0000256" key="5">
    <source>
        <dbReference type="ARBA" id="ARBA00024867"/>
    </source>
</evidence>
<dbReference type="InterPro" id="IPR036388">
    <property type="entry name" value="WH-like_DNA-bd_sf"/>
</dbReference>
<comment type="caution">
    <text evidence="6">Lacks conserved residue(s) required for the propagation of feature annotation.</text>
</comment>
<comment type="caution">
    <text evidence="10">The sequence shown here is derived from an EMBL/GenBank/DDBJ whole genome shotgun (WGS) entry which is preliminary data.</text>
</comment>
<reference evidence="10 11" key="1">
    <citation type="submission" date="2018-08" db="EMBL/GenBank/DDBJ databases">
        <title>A genome reference for cultivated species of the human gut microbiota.</title>
        <authorList>
            <person name="Zou Y."/>
            <person name="Xue W."/>
            <person name="Luo G."/>
        </authorList>
    </citation>
    <scope>NUCLEOTIDE SEQUENCE [LARGE SCALE GENOMIC DNA]</scope>
    <source>
        <strain evidence="10 11">AF19-13AC</strain>
    </source>
</reference>
<proteinExistence type="predicted"/>